<dbReference type="InterPro" id="IPR017853">
    <property type="entry name" value="GH"/>
</dbReference>
<keyword evidence="5" id="KW-0119">Carbohydrate metabolism</keyword>
<evidence type="ECO:0000256" key="1">
    <source>
        <dbReference type="ARBA" id="ARBA00000829"/>
    </source>
</evidence>
<keyword evidence="4" id="KW-0378">Hydrolase</keyword>
<evidence type="ECO:0000256" key="2">
    <source>
        <dbReference type="ARBA" id="ARBA00004740"/>
    </source>
</evidence>
<evidence type="ECO:0000259" key="11">
    <source>
        <dbReference type="Pfam" id="PF00703"/>
    </source>
</evidence>
<gene>
    <name evidence="14" type="ORF">SUNI508_05963</name>
</gene>
<accession>A0ABR2V2F5</accession>
<dbReference type="EMBL" id="JARVKF010000201">
    <property type="protein sequence ID" value="KAK9421115.1"/>
    <property type="molecule type" value="Genomic_DNA"/>
</dbReference>
<protein>
    <recommendedName>
        <fullName evidence="9">Beta-mannosidase B</fullName>
        <ecNumber evidence="3">3.2.1.25</ecNumber>
    </recommendedName>
    <alternativeName>
        <fullName evidence="10">Mannanase B</fullName>
    </alternativeName>
</protein>
<evidence type="ECO:0000256" key="10">
    <source>
        <dbReference type="ARBA" id="ARBA00041614"/>
    </source>
</evidence>
<name>A0ABR2V2F5_9PEZI</name>
<dbReference type="InterPro" id="IPR054593">
    <property type="entry name" value="Beta-mannosidase-like_N2"/>
</dbReference>
<dbReference type="PANTHER" id="PTHR43730:SF1">
    <property type="entry name" value="BETA-MANNOSIDASE"/>
    <property type="match status" value="1"/>
</dbReference>
<evidence type="ECO:0000256" key="7">
    <source>
        <dbReference type="ARBA" id="ARBA00023326"/>
    </source>
</evidence>
<dbReference type="Gene3D" id="2.60.40.10">
    <property type="entry name" value="Immunoglobulins"/>
    <property type="match status" value="1"/>
</dbReference>
<evidence type="ECO:0000256" key="8">
    <source>
        <dbReference type="ARBA" id="ARBA00038429"/>
    </source>
</evidence>
<dbReference type="Proteomes" id="UP001408356">
    <property type="component" value="Unassembled WGS sequence"/>
</dbReference>
<dbReference type="Gene3D" id="2.60.120.260">
    <property type="entry name" value="Galactose-binding domain-like"/>
    <property type="match status" value="1"/>
</dbReference>
<keyword evidence="6" id="KW-0326">Glycosidase</keyword>
<dbReference type="InterPro" id="IPR050887">
    <property type="entry name" value="Beta-mannosidase_GH2"/>
</dbReference>
<comment type="pathway">
    <text evidence="2">Glycan metabolism; N-glycan degradation.</text>
</comment>
<evidence type="ECO:0000313" key="14">
    <source>
        <dbReference type="EMBL" id="KAK9421115.1"/>
    </source>
</evidence>
<evidence type="ECO:0000259" key="12">
    <source>
        <dbReference type="Pfam" id="PF17786"/>
    </source>
</evidence>
<evidence type="ECO:0000256" key="6">
    <source>
        <dbReference type="ARBA" id="ARBA00023295"/>
    </source>
</evidence>
<dbReference type="SUPFAM" id="SSF51445">
    <property type="entry name" value="(Trans)glycosidases"/>
    <property type="match status" value="1"/>
</dbReference>
<dbReference type="InterPro" id="IPR013783">
    <property type="entry name" value="Ig-like_fold"/>
</dbReference>
<dbReference type="SUPFAM" id="SSF49785">
    <property type="entry name" value="Galactose-binding domain-like"/>
    <property type="match status" value="1"/>
</dbReference>
<dbReference type="Gene3D" id="3.20.20.80">
    <property type="entry name" value="Glycosidases"/>
    <property type="match status" value="1"/>
</dbReference>
<organism evidence="14 15">
    <name type="scientific">Seiridium unicorne</name>
    <dbReference type="NCBI Taxonomy" id="138068"/>
    <lineage>
        <taxon>Eukaryota</taxon>
        <taxon>Fungi</taxon>
        <taxon>Dikarya</taxon>
        <taxon>Ascomycota</taxon>
        <taxon>Pezizomycotina</taxon>
        <taxon>Sordariomycetes</taxon>
        <taxon>Xylariomycetidae</taxon>
        <taxon>Amphisphaeriales</taxon>
        <taxon>Sporocadaceae</taxon>
        <taxon>Seiridium</taxon>
    </lineage>
</organism>
<dbReference type="SUPFAM" id="SSF49303">
    <property type="entry name" value="beta-Galactosidase/glucuronidase domain"/>
    <property type="match status" value="1"/>
</dbReference>
<keyword evidence="7" id="KW-0624">Polysaccharide degradation</keyword>
<sequence>MAGTAGTDNHSASQHLLKRVELKEGWFLQQLDNDERLSVPSVPTDVYRVLAAHHKIANPVEDLNELSVSWVADKDWKYTAKLRIDAQAVRNGTSLDLVFEGLDTFATVRLDGDIILESDNMFLSHRCSITNLLNKAESHEYELEIVFASARLRGQELIEQHKHEHRFIARQTEDSRIPVRKAQYHWGWDWGPILVGTSGPWRPVYLEYYSARVDDLWAENSLDDEKCTGRLYCKTAGTSEVDAVLFSVSFEGEELFSRTCSIGKEGLTECSFQITSPQLWYPFSHGAQSRYKISAVLIRDGKDILDQVSKNIGLRKVELVQEPDRYGKSFYFRINGIDIFAGGSCWIPASNHLSALTGKDYYEWVKLLQGGNQNMVRIWGGGIYEDDSFYEACDELGILVWQDFCFACGNYPAYPSFRSSVEAEARQNVRLLRSHPSIVIWAGSNEDYQVQEKYKLKYDYQDKDPESWLKTDFPARYYYEYLLPKVVEEEHKDAVYHPTSPWGDGERTDNPTVGDVHQWNIWHGTMEKYQYSDKLCGRFVSEFGMIAYPHLETIKSAITQPAEQYPGSVTMDFHNKAIGHERRLMSYVAENFQVKYDLASFIHLSQIVQAEAMSYAYKSWRKFWGTKQQRQCGGVLVWQLNDCWPTTSWAVVDHYRVKKPAFYSIKRALEPCTIATSRTCRNWSQKRMNDMLDLGQVDPTLEAREGTEFEVWVANSLQLPVTVDIKVRFISIKTGEDVLPAVTKRLVAQADAVTTTLKSAIKPLNADLLDRTKPFDLAKYDPYVIHATMAVDNEVISRDPAWPQPFKYLDFSERGIKFNISEVEDGVSLIRITAERPVKGLVFEETRAMNISANNLDIIPGDEDVVVKIKGVPSRDLRYTYIGAPSGSIEL</sequence>
<dbReference type="InterPro" id="IPR008979">
    <property type="entry name" value="Galactose-bd-like_sf"/>
</dbReference>
<dbReference type="Pfam" id="PF17786">
    <property type="entry name" value="Mannosidase_ig"/>
    <property type="match status" value="1"/>
</dbReference>
<evidence type="ECO:0000313" key="15">
    <source>
        <dbReference type="Proteomes" id="UP001408356"/>
    </source>
</evidence>
<dbReference type="InterPro" id="IPR041447">
    <property type="entry name" value="Mannosidase_ig"/>
</dbReference>
<feature type="domain" description="Beta-mannosidase-like galactose-binding" evidence="13">
    <location>
        <begin position="26"/>
        <end position="202"/>
    </location>
</feature>
<dbReference type="InterPro" id="IPR006102">
    <property type="entry name" value="Ig-like_GH2"/>
</dbReference>
<dbReference type="InterPro" id="IPR036156">
    <property type="entry name" value="Beta-gal/glucu_dom_sf"/>
</dbReference>
<comment type="catalytic activity">
    <reaction evidence="1">
        <text>Hydrolysis of terminal, non-reducing beta-D-mannose residues in beta-D-mannosides.</text>
        <dbReference type="EC" id="3.2.1.25"/>
    </reaction>
</comment>
<evidence type="ECO:0000256" key="3">
    <source>
        <dbReference type="ARBA" id="ARBA00012754"/>
    </source>
</evidence>
<dbReference type="Pfam" id="PF22666">
    <property type="entry name" value="Glyco_hydro_2_N2"/>
    <property type="match status" value="1"/>
</dbReference>
<comment type="caution">
    <text evidence="14">The sequence shown here is derived from an EMBL/GenBank/DDBJ whole genome shotgun (WGS) entry which is preliminary data.</text>
</comment>
<evidence type="ECO:0000256" key="4">
    <source>
        <dbReference type="ARBA" id="ARBA00022801"/>
    </source>
</evidence>
<feature type="domain" description="Glycoside hydrolase family 2 immunoglobulin-like beta-sandwich" evidence="11">
    <location>
        <begin position="211"/>
        <end position="315"/>
    </location>
</feature>
<proteinExistence type="inferred from homology"/>
<evidence type="ECO:0000256" key="5">
    <source>
        <dbReference type="ARBA" id="ARBA00023277"/>
    </source>
</evidence>
<dbReference type="EC" id="3.2.1.25" evidence="3"/>
<dbReference type="Pfam" id="PF00703">
    <property type="entry name" value="Glyco_hydro_2"/>
    <property type="match status" value="1"/>
</dbReference>
<comment type="similarity">
    <text evidence="8">Belongs to the glycosyl hydrolase 2 family. Beta-mannosidase B subfamily.</text>
</comment>
<feature type="domain" description="Mannosidase Ig/CBM-like" evidence="12">
    <location>
        <begin position="707"/>
        <end position="808"/>
    </location>
</feature>
<dbReference type="PANTHER" id="PTHR43730">
    <property type="entry name" value="BETA-MANNOSIDASE"/>
    <property type="match status" value="1"/>
</dbReference>
<evidence type="ECO:0000259" key="13">
    <source>
        <dbReference type="Pfam" id="PF22666"/>
    </source>
</evidence>
<reference evidence="14 15" key="1">
    <citation type="journal article" date="2024" name="J. Plant Pathol.">
        <title>Sequence and assembly of the genome of Seiridium unicorne, isolate CBS 538.82, causal agent of cypress canker disease.</title>
        <authorList>
            <person name="Scali E."/>
            <person name="Rocca G.D."/>
            <person name="Danti R."/>
            <person name="Garbelotto M."/>
            <person name="Barberini S."/>
            <person name="Baroncelli R."/>
            <person name="Emiliani G."/>
        </authorList>
    </citation>
    <scope>NUCLEOTIDE SEQUENCE [LARGE SCALE GENOMIC DNA]</scope>
    <source>
        <strain evidence="14 15">BM-138-508</strain>
    </source>
</reference>
<evidence type="ECO:0000256" key="9">
    <source>
        <dbReference type="ARBA" id="ARBA00041069"/>
    </source>
</evidence>
<keyword evidence="15" id="KW-1185">Reference proteome</keyword>